<dbReference type="EC" id="2.7.1.2" evidence="2"/>
<evidence type="ECO:0000256" key="1">
    <source>
        <dbReference type="ARBA" id="ARBA00006479"/>
    </source>
</evidence>
<keyword evidence="3" id="KW-1185">Reference proteome</keyword>
<reference evidence="2 3" key="1">
    <citation type="journal article" date="2013" name="Int. J. Syst. Evol. Microbiol.">
        <title>Ilumatobacter nonamiense sp. nov. and Ilumatobacter coccineum sp. nov., isolated from seashore sand.</title>
        <authorList>
            <person name="Matsumoto A."/>
            <person name="Kasai H."/>
            <person name="Matsuo Y."/>
            <person name="Shizuri Y."/>
            <person name="Ichikawa N."/>
            <person name="Fujita N."/>
            <person name="Omura S."/>
            <person name="Takahashi Y."/>
        </authorList>
    </citation>
    <scope>NUCLEOTIDE SEQUENCE [LARGE SCALE GENOMIC DNA]</scope>
    <source>
        <strain evidence="3">NBRC 103263 / KCTC 29153 / YM16-304</strain>
    </source>
</reference>
<dbReference type="RefSeq" id="WP_015441478.1">
    <property type="nucleotide sequence ID" value="NC_020520.1"/>
</dbReference>
<keyword evidence="2" id="KW-0808">Transferase</keyword>
<dbReference type="InterPro" id="IPR000600">
    <property type="entry name" value="ROK"/>
</dbReference>
<dbReference type="PROSITE" id="PS01125">
    <property type="entry name" value="ROK"/>
    <property type="match status" value="1"/>
</dbReference>
<keyword evidence="2" id="KW-0418">Kinase</keyword>
<evidence type="ECO:0000313" key="2">
    <source>
        <dbReference type="EMBL" id="BAN02231.1"/>
    </source>
</evidence>
<protein>
    <submittedName>
        <fullName evidence="2">Glucokinase</fullName>
        <ecNumber evidence="2">2.7.1.2</ecNumber>
    </submittedName>
</protein>
<dbReference type="InterPro" id="IPR043129">
    <property type="entry name" value="ATPase_NBD"/>
</dbReference>
<dbReference type="PANTHER" id="PTHR18964">
    <property type="entry name" value="ROK (REPRESSOR, ORF, KINASE) FAMILY"/>
    <property type="match status" value="1"/>
</dbReference>
<dbReference type="PANTHER" id="PTHR18964:SF149">
    <property type="entry name" value="BIFUNCTIONAL UDP-N-ACETYLGLUCOSAMINE 2-EPIMERASE_N-ACETYLMANNOSAMINE KINASE"/>
    <property type="match status" value="1"/>
</dbReference>
<proteinExistence type="inferred from homology"/>
<dbReference type="GO" id="GO:0008761">
    <property type="term" value="F:UDP-N-acetylglucosamine 2-epimerase activity"/>
    <property type="evidence" value="ECO:0007669"/>
    <property type="project" value="TreeGrafter"/>
</dbReference>
<name>A0A6C7E6X2_ILUCY</name>
<evidence type="ECO:0000313" key="3">
    <source>
        <dbReference type="Proteomes" id="UP000011863"/>
    </source>
</evidence>
<sequence>MTAIGRRVGIDVGGTKALGVALDADGEVVAEDRRPTPRGDGSIDALLDTLVELAESLGVDADLGIGVPGLVTRDGRLRAAPNLDGVADLPIGELLGERLGFDVRVDNDATCATVAEWRNGVGIGTDDLLLVTLGTGIGGGVVANGTLQRGTNGFAGEFGHMVVDPHGPRCPCGRQGCWERYASGSGLAMLAREAATGHRLRAVVEHADGDAQAVRGEHVMAAALDGDTEALAVIDDFGRWVALGLSNLTNVFDPEIFVLGGGLAAGAELYLEPITRWYGELLYQPHLRPLPRIEFARWGPLAGAVGAALLSSIPD</sequence>
<dbReference type="GO" id="GO:0004340">
    <property type="term" value="F:glucokinase activity"/>
    <property type="evidence" value="ECO:0007669"/>
    <property type="project" value="UniProtKB-EC"/>
</dbReference>
<gene>
    <name evidence="2" type="primary">glk</name>
    <name evidence="2" type="ORF">YM304_19170</name>
</gene>
<dbReference type="Gene3D" id="3.30.420.40">
    <property type="match status" value="2"/>
</dbReference>
<dbReference type="EMBL" id="AP012057">
    <property type="protein sequence ID" value="BAN02231.1"/>
    <property type="molecule type" value="Genomic_DNA"/>
</dbReference>
<comment type="similarity">
    <text evidence="1">Belongs to the ROK (NagC/XylR) family.</text>
</comment>
<dbReference type="SUPFAM" id="SSF53067">
    <property type="entry name" value="Actin-like ATPase domain"/>
    <property type="match status" value="1"/>
</dbReference>
<dbReference type="Pfam" id="PF00480">
    <property type="entry name" value="ROK"/>
    <property type="match status" value="1"/>
</dbReference>
<dbReference type="InterPro" id="IPR049874">
    <property type="entry name" value="ROK_cs"/>
</dbReference>
<organism evidence="2 3">
    <name type="scientific">Ilumatobacter coccineus (strain NBRC 103263 / KCTC 29153 / YM16-304)</name>
    <dbReference type="NCBI Taxonomy" id="1313172"/>
    <lineage>
        <taxon>Bacteria</taxon>
        <taxon>Bacillati</taxon>
        <taxon>Actinomycetota</taxon>
        <taxon>Acidimicrobiia</taxon>
        <taxon>Acidimicrobiales</taxon>
        <taxon>Ilumatobacteraceae</taxon>
        <taxon>Ilumatobacter</taxon>
    </lineage>
</organism>
<dbReference type="KEGG" id="aym:YM304_19170"/>
<dbReference type="OrthoDB" id="9810372at2"/>
<accession>A0A6C7E6X2</accession>
<dbReference type="AlphaFoldDB" id="A0A6C7E6X2"/>
<dbReference type="Proteomes" id="UP000011863">
    <property type="component" value="Chromosome"/>
</dbReference>
<dbReference type="GO" id="GO:0009384">
    <property type="term" value="F:N-acylmannosamine kinase activity"/>
    <property type="evidence" value="ECO:0007669"/>
    <property type="project" value="TreeGrafter"/>
</dbReference>